<keyword evidence="2" id="KW-1185">Reference proteome</keyword>
<dbReference type="AlphaFoldDB" id="A0A4V3XGB4"/>
<gene>
    <name evidence="1" type="ORF">EW146_g690</name>
</gene>
<name>A0A4V3XGB4_9AGAM</name>
<comment type="caution">
    <text evidence="1">The sequence shown here is derived from an EMBL/GenBank/DDBJ whole genome shotgun (WGS) entry which is preliminary data.</text>
</comment>
<evidence type="ECO:0000313" key="2">
    <source>
        <dbReference type="Proteomes" id="UP000310158"/>
    </source>
</evidence>
<reference evidence="1 2" key="1">
    <citation type="submission" date="2019-02" db="EMBL/GenBank/DDBJ databases">
        <title>Genome sequencing of the rare red list fungi Bondarzewia mesenterica.</title>
        <authorList>
            <person name="Buettner E."/>
            <person name="Kellner H."/>
        </authorList>
    </citation>
    <scope>NUCLEOTIDE SEQUENCE [LARGE SCALE GENOMIC DNA]</scope>
    <source>
        <strain evidence="1 2">DSM 108281</strain>
    </source>
</reference>
<sequence>MESAFALQHDFNRWSLYLMPQNAAILVPKYLAFLEGLVEIIMNLPAGFYHITSKLKHEVFISYLMMYRVKYDPDQSDAPAPGS</sequence>
<protein>
    <submittedName>
        <fullName evidence="1">Uncharacterized protein</fullName>
    </submittedName>
</protein>
<accession>A0A4V3XGB4</accession>
<proteinExistence type="predicted"/>
<evidence type="ECO:0000313" key="1">
    <source>
        <dbReference type="EMBL" id="THH20743.1"/>
    </source>
</evidence>
<dbReference type="EMBL" id="SGPL01000015">
    <property type="protein sequence ID" value="THH20743.1"/>
    <property type="molecule type" value="Genomic_DNA"/>
</dbReference>
<organism evidence="1 2">
    <name type="scientific">Bondarzewia mesenterica</name>
    <dbReference type="NCBI Taxonomy" id="1095465"/>
    <lineage>
        <taxon>Eukaryota</taxon>
        <taxon>Fungi</taxon>
        <taxon>Dikarya</taxon>
        <taxon>Basidiomycota</taxon>
        <taxon>Agaricomycotina</taxon>
        <taxon>Agaricomycetes</taxon>
        <taxon>Russulales</taxon>
        <taxon>Bondarzewiaceae</taxon>
        <taxon>Bondarzewia</taxon>
    </lineage>
</organism>
<dbReference type="Proteomes" id="UP000310158">
    <property type="component" value="Unassembled WGS sequence"/>
</dbReference>